<dbReference type="SUPFAM" id="SSF52540">
    <property type="entry name" value="P-loop containing nucleoside triphosphate hydrolases"/>
    <property type="match status" value="1"/>
</dbReference>
<sequence>MTHGNEGSNLDFNLPFEPYKHQLLFMKDAYECFDKSRFGLFESPTGSGKTIAILAAMIAWLNKNRVRGLMRKLDPNESQNADPSIPDWVRESAMAQKEKDAEDIINEDARELEELRSRIENKFDFSSGSIKFKGAFKRQRHELEFEDEQDINIAHPRLQVIICSRTFSQLNQYVSEFRRLNSKYKLGIIAGRFQVCINEKVRRCSTAEELNEECRRTSCAYRKDVKELRESILAYPLDIEEVVQIGKDMYACPYYAGVKNVAHMDIILVPYVSILNDSVRESLGIDLKGNIIVFDEGHNLSDAIEEAQSVRISLKELQDLNMECKGYLKKFASTIQKDETEVLRLMIEMLNTLEGHANKQKTVDNTHNNNDEFASSKEPDSLIVNSSLSKHEKTSENFSNPRQGLGGNFNGRGNVRSDSNLENLNTTCMTISSFIIEFGLQDIKFHTILDFLASSDFTRRFRGYVERLKHAVEKNLDISNKKDNMKTVSTLAIYTLRAFIQALLSSNSNDRVIITRTGCSIEIEIFSLFAGKFLSSYSHTFTDENFHKTASLVSEAHSVLVMSGTLSPIEEFLRLVPPNMSALIHTSPPVFPLNRFFASIIDRDNDGNELKFDYTSRTRDMELTYLCKLLDLISSIVPNGIVCFFSSYKFLKQFRSFLENSRFRISIMSRKRLFFEEQGHGSVFDEYSKTALERGAILFGVFGGRQSEGVNFSDGLARLVLLVGLPYPPDSIKLALKRQDTGNHSGPPHLDRTLLCYKNVNQCIGRAMRHRMDFAAVLLLDSRYRGKDAKYLSGYVQESLRQRAVGDLESALESFYRTFHDD</sequence>
<accession>L1LDK5</accession>
<dbReference type="GO" id="GO:0005524">
    <property type="term" value="F:ATP binding"/>
    <property type="evidence" value="ECO:0007669"/>
    <property type="project" value="UniProtKB-KW"/>
</dbReference>
<dbReference type="InterPro" id="IPR006555">
    <property type="entry name" value="ATP-dep_Helicase_C"/>
</dbReference>
<dbReference type="GO" id="GO:0006139">
    <property type="term" value="P:nucleobase-containing compound metabolic process"/>
    <property type="evidence" value="ECO:0007669"/>
    <property type="project" value="InterPro"/>
</dbReference>
<evidence type="ECO:0000256" key="9">
    <source>
        <dbReference type="ARBA" id="ARBA00023014"/>
    </source>
</evidence>
<dbReference type="GO" id="GO:0034085">
    <property type="term" value="P:establishment of sister chromatid cohesion"/>
    <property type="evidence" value="ECO:0007669"/>
    <property type="project" value="TreeGrafter"/>
</dbReference>
<comment type="caution">
    <text evidence="13">The sequence shown here is derived from an EMBL/GenBank/DDBJ whole genome shotgun (WGS) entry which is preliminary data.</text>
</comment>
<dbReference type="GO" id="GO:0016818">
    <property type="term" value="F:hydrolase activity, acting on acid anhydrides, in phosphorus-containing anhydrides"/>
    <property type="evidence" value="ECO:0007669"/>
    <property type="project" value="InterPro"/>
</dbReference>
<gene>
    <name evidence="13" type="ORF">BEWA_053750</name>
</gene>
<dbReference type="InterPro" id="IPR006554">
    <property type="entry name" value="Helicase-like_DEXD_c2"/>
</dbReference>
<keyword evidence="6" id="KW-0347">Helicase</keyword>
<organism evidence="13 14">
    <name type="scientific">Theileria equi strain WA</name>
    <dbReference type="NCBI Taxonomy" id="1537102"/>
    <lineage>
        <taxon>Eukaryota</taxon>
        <taxon>Sar</taxon>
        <taxon>Alveolata</taxon>
        <taxon>Apicomplexa</taxon>
        <taxon>Aconoidasida</taxon>
        <taxon>Piroplasmida</taxon>
        <taxon>Theileriidae</taxon>
        <taxon>Theileria</taxon>
    </lineage>
</organism>
<evidence type="ECO:0000256" key="11">
    <source>
        <dbReference type="SAM" id="MobiDB-lite"/>
    </source>
</evidence>
<dbReference type="eggNOG" id="KOG1133">
    <property type="taxonomic scope" value="Eukaryota"/>
</dbReference>
<keyword evidence="10" id="KW-0413">Isomerase</keyword>
<evidence type="ECO:0000256" key="5">
    <source>
        <dbReference type="ARBA" id="ARBA00022801"/>
    </source>
</evidence>
<dbReference type="Pfam" id="PF13307">
    <property type="entry name" value="Helicase_C_2"/>
    <property type="match status" value="1"/>
</dbReference>
<feature type="compositionally biased region" description="Polar residues" evidence="11">
    <location>
        <begin position="363"/>
        <end position="373"/>
    </location>
</feature>
<evidence type="ECO:0000256" key="4">
    <source>
        <dbReference type="ARBA" id="ARBA00022741"/>
    </source>
</evidence>
<dbReference type="InterPro" id="IPR014001">
    <property type="entry name" value="Helicase_ATP-bd"/>
</dbReference>
<dbReference type="KEGG" id="beq:BEWA_053750"/>
<dbReference type="SMART" id="SM00491">
    <property type="entry name" value="HELICc2"/>
    <property type="match status" value="1"/>
</dbReference>
<dbReference type="VEuPathDB" id="PiroplasmaDB:BEWA_053750"/>
<dbReference type="RefSeq" id="XP_004832772.1">
    <property type="nucleotide sequence ID" value="XM_004832715.1"/>
</dbReference>
<evidence type="ECO:0000256" key="1">
    <source>
        <dbReference type="ARBA" id="ARBA00001966"/>
    </source>
</evidence>
<dbReference type="OrthoDB" id="19182at2759"/>
<dbReference type="GO" id="GO:0003677">
    <property type="term" value="F:DNA binding"/>
    <property type="evidence" value="ECO:0007669"/>
    <property type="project" value="InterPro"/>
</dbReference>
<evidence type="ECO:0000256" key="7">
    <source>
        <dbReference type="ARBA" id="ARBA00022840"/>
    </source>
</evidence>
<keyword evidence="4" id="KW-0547">Nucleotide-binding</keyword>
<keyword evidence="8" id="KW-0408">Iron</keyword>
<dbReference type="InterPro" id="IPR010614">
    <property type="entry name" value="RAD3-like_helicase_DEAD"/>
</dbReference>
<name>L1LDK5_THEEQ</name>
<dbReference type="GO" id="GO:0005634">
    <property type="term" value="C:nucleus"/>
    <property type="evidence" value="ECO:0007669"/>
    <property type="project" value="TreeGrafter"/>
</dbReference>
<dbReference type="GeneID" id="15802927"/>
<dbReference type="InterPro" id="IPR027417">
    <property type="entry name" value="P-loop_NTPase"/>
</dbReference>
<keyword evidence="9" id="KW-0411">Iron-sulfur</keyword>
<dbReference type="GO" id="GO:0003678">
    <property type="term" value="F:DNA helicase activity"/>
    <property type="evidence" value="ECO:0007669"/>
    <property type="project" value="InterPro"/>
</dbReference>
<evidence type="ECO:0000259" key="12">
    <source>
        <dbReference type="PROSITE" id="PS51193"/>
    </source>
</evidence>
<reference evidence="13 14" key="1">
    <citation type="journal article" date="2012" name="BMC Genomics">
        <title>Comparative genomic analysis and phylogenetic position of Theileria equi.</title>
        <authorList>
            <person name="Kappmeyer L.S."/>
            <person name="Thiagarajan M."/>
            <person name="Herndon D.R."/>
            <person name="Ramsay J.D."/>
            <person name="Caler E."/>
            <person name="Djikeng A."/>
            <person name="Gillespie J.J."/>
            <person name="Lau A.O."/>
            <person name="Roalson E.H."/>
            <person name="Silva J.C."/>
            <person name="Silva M.G."/>
            <person name="Suarez C.E."/>
            <person name="Ueti M.W."/>
            <person name="Nene V.M."/>
            <person name="Mealey R.H."/>
            <person name="Knowles D.P."/>
            <person name="Brayton K.A."/>
        </authorList>
    </citation>
    <scope>NUCLEOTIDE SEQUENCE [LARGE SCALE GENOMIC DNA]</scope>
    <source>
        <strain evidence="13 14">WA</strain>
    </source>
</reference>
<evidence type="ECO:0000256" key="10">
    <source>
        <dbReference type="ARBA" id="ARBA00023235"/>
    </source>
</evidence>
<protein>
    <recommendedName>
        <fullName evidence="12">Helicase ATP-binding domain-containing protein</fullName>
    </recommendedName>
</protein>
<dbReference type="Gene3D" id="3.40.50.300">
    <property type="entry name" value="P-loop containing nucleotide triphosphate hydrolases"/>
    <property type="match status" value="2"/>
</dbReference>
<evidence type="ECO:0000256" key="3">
    <source>
        <dbReference type="ARBA" id="ARBA00022723"/>
    </source>
</evidence>
<dbReference type="GO" id="GO:0046872">
    <property type="term" value="F:metal ion binding"/>
    <property type="evidence" value="ECO:0007669"/>
    <property type="project" value="UniProtKB-KW"/>
</dbReference>
<keyword evidence="5" id="KW-0378">Hydrolase</keyword>
<dbReference type="PROSITE" id="PS51193">
    <property type="entry name" value="HELICASE_ATP_BIND_2"/>
    <property type="match status" value="1"/>
</dbReference>
<dbReference type="InterPro" id="IPR014013">
    <property type="entry name" value="Helic_SF1/SF2_ATP-bd_DinG/Rad3"/>
</dbReference>
<dbReference type="STRING" id="1537102.L1LDK5"/>
<dbReference type="GO" id="GO:0051536">
    <property type="term" value="F:iron-sulfur cluster binding"/>
    <property type="evidence" value="ECO:0007669"/>
    <property type="project" value="UniProtKB-KW"/>
</dbReference>
<dbReference type="InterPro" id="IPR045028">
    <property type="entry name" value="DinG/Rad3-like"/>
</dbReference>
<evidence type="ECO:0000313" key="14">
    <source>
        <dbReference type="Proteomes" id="UP000031512"/>
    </source>
</evidence>
<dbReference type="PANTHER" id="PTHR11472:SF41">
    <property type="entry name" value="ATP-DEPENDENT DNA HELICASE DDX11-RELATED"/>
    <property type="match status" value="1"/>
</dbReference>
<evidence type="ECO:0000256" key="8">
    <source>
        <dbReference type="ARBA" id="ARBA00023004"/>
    </source>
</evidence>
<dbReference type="EMBL" id="ACOU01000003">
    <property type="protein sequence ID" value="EKX73320.1"/>
    <property type="molecule type" value="Genomic_DNA"/>
</dbReference>
<keyword evidence="7" id="KW-0067">ATP-binding</keyword>
<evidence type="ECO:0000256" key="2">
    <source>
        <dbReference type="ARBA" id="ARBA00008435"/>
    </source>
</evidence>
<dbReference type="SMART" id="SM00487">
    <property type="entry name" value="DEXDc"/>
    <property type="match status" value="1"/>
</dbReference>
<dbReference type="Proteomes" id="UP000031512">
    <property type="component" value="Unassembled WGS sequence"/>
</dbReference>
<comment type="similarity">
    <text evidence="2">Belongs to the DEAD box helicase family. DEAH subfamily. DDX11/CHL1 sub-subfamily.</text>
</comment>
<evidence type="ECO:0000313" key="13">
    <source>
        <dbReference type="EMBL" id="EKX73320.1"/>
    </source>
</evidence>
<keyword evidence="14" id="KW-1185">Reference proteome</keyword>
<comment type="cofactor">
    <cofactor evidence="1">
        <name>[4Fe-4S] cluster</name>
        <dbReference type="ChEBI" id="CHEBI:49883"/>
    </cofactor>
</comment>
<dbReference type="AlphaFoldDB" id="L1LDK5"/>
<feature type="domain" description="Helicase ATP-binding" evidence="12">
    <location>
        <begin position="8"/>
        <end position="347"/>
    </location>
</feature>
<dbReference type="SMART" id="SM00488">
    <property type="entry name" value="DEXDc2"/>
    <property type="match status" value="1"/>
</dbReference>
<keyword evidence="3" id="KW-0479">Metal-binding</keyword>
<evidence type="ECO:0000256" key="6">
    <source>
        <dbReference type="ARBA" id="ARBA00022806"/>
    </source>
</evidence>
<feature type="region of interest" description="Disordered" evidence="11">
    <location>
        <begin position="358"/>
        <end position="411"/>
    </location>
</feature>
<proteinExistence type="inferred from homology"/>
<dbReference type="PANTHER" id="PTHR11472">
    <property type="entry name" value="DNA REPAIR DEAD HELICASE RAD3/XP-D SUBFAMILY MEMBER"/>
    <property type="match status" value="1"/>
</dbReference>
<dbReference type="Pfam" id="PF06733">
    <property type="entry name" value="DEAD_2"/>
    <property type="match status" value="1"/>
</dbReference>